<dbReference type="EMBL" id="BGPR01007358">
    <property type="protein sequence ID" value="GBN26245.1"/>
    <property type="molecule type" value="Genomic_DNA"/>
</dbReference>
<organism evidence="2 3">
    <name type="scientific">Araneus ventricosus</name>
    <name type="common">Orbweaver spider</name>
    <name type="synonym">Epeira ventricosa</name>
    <dbReference type="NCBI Taxonomy" id="182803"/>
    <lineage>
        <taxon>Eukaryota</taxon>
        <taxon>Metazoa</taxon>
        <taxon>Ecdysozoa</taxon>
        <taxon>Arthropoda</taxon>
        <taxon>Chelicerata</taxon>
        <taxon>Arachnida</taxon>
        <taxon>Araneae</taxon>
        <taxon>Araneomorphae</taxon>
        <taxon>Entelegynae</taxon>
        <taxon>Araneoidea</taxon>
        <taxon>Araneidae</taxon>
        <taxon>Araneus</taxon>
    </lineage>
</organism>
<gene>
    <name evidence="2" type="ORF">AVEN_270369_1</name>
</gene>
<keyword evidence="3" id="KW-1185">Reference proteome</keyword>
<sequence>MHAFLEVVSEVFEDLNNRLKQFETIKSRLEKLEAAQVKPSYTQVVGPPLFSVGPRDSTISTSVALTEKRIPRVKTKKGRPPPSLAPAAVPSVAAPPAPSVCPAQGPGSTDERPDCSC</sequence>
<comment type="caution">
    <text evidence="2">The sequence shown here is derived from an EMBL/GenBank/DDBJ whole genome shotgun (WGS) entry which is preliminary data.</text>
</comment>
<reference evidence="2 3" key="1">
    <citation type="journal article" date="2019" name="Sci. Rep.">
        <title>Orb-weaving spider Araneus ventricosus genome elucidates the spidroin gene catalogue.</title>
        <authorList>
            <person name="Kono N."/>
            <person name="Nakamura H."/>
            <person name="Ohtoshi R."/>
            <person name="Moran D.A.P."/>
            <person name="Shinohara A."/>
            <person name="Yoshida Y."/>
            <person name="Fujiwara M."/>
            <person name="Mori M."/>
            <person name="Tomita M."/>
            <person name="Arakawa K."/>
        </authorList>
    </citation>
    <scope>NUCLEOTIDE SEQUENCE [LARGE SCALE GENOMIC DNA]</scope>
</reference>
<name>A0A4Y2MGL1_ARAVE</name>
<feature type="region of interest" description="Disordered" evidence="1">
    <location>
        <begin position="71"/>
        <end position="117"/>
    </location>
</feature>
<evidence type="ECO:0000313" key="3">
    <source>
        <dbReference type="Proteomes" id="UP000499080"/>
    </source>
</evidence>
<dbReference type="Proteomes" id="UP000499080">
    <property type="component" value="Unassembled WGS sequence"/>
</dbReference>
<evidence type="ECO:0000256" key="1">
    <source>
        <dbReference type="SAM" id="MobiDB-lite"/>
    </source>
</evidence>
<accession>A0A4Y2MGL1</accession>
<proteinExistence type="predicted"/>
<dbReference type="AlphaFoldDB" id="A0A4Y2MGL1"/>
<evidence type="ECO:0000313" key="2">
    <source>
        <dbReference type="EMBL" id="GBN26245.1"/>
    </source>
</evidence>
<protein>
    <submittedName>
        <fullName evidence="2">Uncharacterized protein</fullName>
    </submittedName>
</protein>